<dbReference type="InterPro" id="IPR041657">
    <property type="entry name" value="HTH_17"/>
</dbReference>
<dbReference type="EMBL" id="JWSY01000001">
    <property type="protein sequence ID" value="KIC61111.1"/>
    <property type="molecule type" value="Genomic_DNA"/>
</dbReference>
<dbReference type="Proteomes" id="UP000031166">
    <property type="component" value="Unassembled WGS sequence"/>
</dbReference>
<dbReference type="GO" id="GO:0003677">
    <property type="term" value="F:DNA binding"/>
    <property type="evidence" value="ECO:0007669"/>
    <property type="project" value="InterPro"/>
</dbReference>
<protein>
    <recommendedName>
        <fullName evidence="2">Helix-turn-helix domain-containing protein</fullName>
    </recommendedName>
</protein>
<dbReference type="Pfam" id="PF12728">
    <property type="entry name" value="HTH_17"/>
    <property type="match status" value="1"/>
</dbReference>
<evidence type="ECO:0000313" key="3">
    <source>
        <dbReference type="EMBL" id="KIC61111.1"/>
    </source>
</evidence>
<gene>
    <name evidence="3" type="ORF">RM53_00635</name>
</gene>
<proteinExistence type="predicted"/>
<dbReference type="NCBIfam" id="TIGR01764">
    <property type="entry name" value="excise"/>
    <property type="match status" value="1"/>
</dbReference>
<dbReference type="STRING" id="172043.RM53_00635"/>
<comment type="caution">
    <text evidence="3">The sequence shown here is derived from an EMBL/GenBank/DDBJ whole genome shotgun (WGS) entry which is preliminary data.</text>
</comment>
<dbReference type="InterPro" id="IPR010093">
    <property type="entry name" value="SinI_DNA-bd"/>
</dbReference>
<sequence>MSTSIAAISSTLLTLREVCATLRLSEKTVLNLINARSIPAIKTGRQWRIRSDDLDNYTRGETCPSIGAARPGITTSSSRVSDIGGRRAAPKRVTPKSISNASAEILPWDHLTRSKSKR</sequence>
<evidence type="ECO:0000256" key="1">
    <source>
        <dbReference type="SAM" id="MobiDB-lite"/>
    </source>
</evidence>
<evidence type="ECO:0000259" key="2">
    <source>
        <dbReference type="Pfam" id="PF12728"/>
    </source>
</evidence>
<evidence type="ECO:0000313" key="4">
    <source>
        <dbReference type="Proteomes" id="UP000031166"/>
    </source>
</evidence>
<feature type="domain" description="Helix-turn-helix" evidence="2">
    <location>
        <begin position="12"/>
        <end position="59"/>
    </location>
</feature>
<organism evidence="3 4">
    <name type="scientific">Brevundimonas nasdae</name>
    <dbReference type="NCBI Taxonomy" id="172043"/>
    <lineage>
        <taxon>Bacteria</taxon>
        <taxon>Pseudomonadati</taxon>
        <taxon>Pseudomonadota</taxon>
        <taxon>Alphaproteobacteria</taxon>
        <taxon>Caulobacterales</taxon>
        <taxon>Caulobacteraceae</taxon>
        <taxon>Brevundimonas</taxon>
    </lineage>
</organism>
<dbReference type="AlphaFoldDB" id="A0A0B4D351"/>
<name>A0A0B4D351_9CAUL</name>
<accession>A0A0B4D351</accession>
<reference evidence="3 4" key="1">
    <citation type="submission" date="2014-12" db="EMBL/GenBank/DDBJ databases">
        <title>Genome sequencing of Brevundimonas nasdae TPW30.</title>
        <authorList>
            <person name="Tan P.W."/>
            <person name="Chan K.-G."/>
        </authorList>
    </citation>
    <scope>NUCLEOTIDE SEQUENCE [LARGE SCALE GENOMIC DNA]</scope>
    <source>
        <strain evidence="3 4">TPW30</strain>
    </source>
</reference>
<feature type="region of interest" description="Disordered" evidence="1">
    <location>
        <begin position="65"/>
        <end position="96"/>
    </location>
</feature>